<dbReference type="Proteomes" id="UP000555836">
    <property type="component" value="Unassembled WGS sequence"/>
</dbReference>
<dbReference type="AlphaFoldDB" id="A0A7Y0S5H9"/>
<comment type="caution">
    <text evidence="1">The sequence shown here is derived from an EMBL/GenBank/DDBJ whole genome shotgun (WGS) entry which is preliminary data.</text>
</comment>
<reference evidence="1 2" key="1">
    <citation type="submission" date="2020-04" db="EMBL/GenBank/DDBJ databases">
        <title>Whole-genome sequencing of Vibrio spp. from China reveals different genetic environments of blaCTX-M-14 among diverse lineages.</title>
        <authorList>
            <person name="Zheng Z."/>
            <person name="Ye L."/>
            <person name="Chen S."/>
        </authorList>
    </citation>
    <scope>NUCLEOTIDE SEQUENCE [LARGE SCALE GENOMIC DNA]</scope>
    <source>
        <strain evidence="1 2">Vb0574</strain>
    </source>
</reference>
<sequence>MFFDFDKAERNRKPVKSRILAELEPSEVKEMAYKISLIVDRFTRLEGDKYHAKTELGTTMAVVFTYEQVAKFVTNTFG</sequence>
<organism evidence="1 2">
    <name type="scientific">Vibrio parahaemolyticus</name>
    <dbReference type="NCBI Taxonomy" id="670"/>
    <lineage>
        <taxon>Bacteria</taxon>
        <taxon>Pseudomonadati</taxon>
        <taxon>Pseudomonadota</taxon>
        <taxon>Gammaproteobacteria</taxon>
        <taxon>Vibrionales</taxon>
        <taxon>Vibrionaceae</taxon>
        <taxon>Vibrio</taxon>
    </lineage>
</organism>
<feature type="non-terminal residue" evidence="1">
    <location>
        <position position="1"/>
    </location>
</feature>
<evidence type="ECO:0000313" key="1">
    <source>
        <dbReference type="EMBL" id="NMU26737.1"/>
    </source>
</evidence>
<evidence type="ECO:0000313" key="2">
    <source>
        <dbReference type="Proteomes" id="UP000555836"/>
    </source>
</evidence>
<protein>
    <submittedName>
        <fullName evidence="1">Uncharacterized protein</fullName>
    </submittedName>
</protein>
<proteinExistence type="predicted"/>
<dbReference type="EMBL" id="JABCLD010001422">
    <property type="protein sequence ID" value="NMU26737.1"/>
    <property type="molecule type" value="Genomic_DNA"/>
</dbReference>
<accession>A0A7Y0S5H9</accession>
<name>A0A7Y0S5H9_VIBPH</name>
<feature type="non-terminal residue" evidence="1">
    <location>
        <position position="78"/>
    </location>
</feature>
<gene>
    <name evidence="1" type="ORF">HKB21_14025</name>
</gene>